<reference evidence="2 3" key="1">
    <citation type="journal article" date="2018" name="Int. J. Syst. Evol. Microbiol.">
        <title>Pseudooceanicola lipolyticus sp. nov., a marine alphaproteobacterium, reclassification of Oceanicola flagellatus as Pseudooceanicola flagellatus comb. nov. and emended description of the genus Pseudooceanicola.</title>
        <authorList>
            <person name="Huang M.-M."/>
            <person name="Guo L.-L."/>
            <person name="Wu Y.-H."/>
            <person name="Lai Q.-L."/>
            <person name="Shao Z.-Z."/>
            <person name="Wang C.-S."/>
            <person name="Wu M."/>
            <person name="Xu X.-W."/>
        </authorList>
    </citation>
    <scope>NUCLEOTIDE SEQUENCE [LARGE SCALE GENOMIC DNA]</scope>
    <source>
        <strain evidence="2 3">157</strain>
    </source>
</reference>
<dbReference type="RefSeq" id="WP_100164482.1">
    <property type="nucleotide sequence ID" value="NZ_PGTB01000167.1"/>
</dbReference>
<dbReference type="InterPro" id="IPR011201">
    <property type="entry name" value="Zinc-ribbon_6_bact"/>
</dbReference>
<evidence type="ECO:0000313" key="2">
    <source>
        <dbReference type="EMBL" id="PJE34545.1"/>
    </source>
</evidence>
<gene>
    <name evidence="2" type="ORF">CVM52_21710</name>
</gene>
<dbReference type="AlphaFoldDB" id="A0A2M8IVI7"/>
<proteinExistence type="predicted"/>
<feature type="domain" description="Zinc-ribbon" evidence="1">
    <location>
        <begin position="3"/>
        <end position="103"/>
    </location>
</feature>
<evidence type="ECO:0000259" key="1">
    <source>
        <dbReference type="Pfam" id="PF10005"/>
    </source>
</evidence>
<name>A0A2M8IVI7_9RHOB</name>
<organism evidence="2 3">
    <name type="scientific">Pseudooceanicola lipolyticus</name>
    <dbReference type="NCBI Taxonomy" id="2029104"/>
    <lineage>
        <taxon>Bacteria</taxon>
        <taxon>Pseudomonadati</taxon>
        <taxon>Pseudomonadota</taxon>
        <taxon>Alphaproteobacteria</taxon>
        <taxon>Rhodobacterales</taxon>
        <taxon>Paracoccaceae</taxon>
        <taxon>Pseudooceanicola</taxon>
    </lineage>
</organism>
<dbReference type="EMBL" id="PGTB01000167">
    <property type="protein sequence ID" value="PJE34545.1"/>
    <property type="molecule type" value="Genomic_DNA"/>
</dbReference>
<dbReference type="PIRSF" id="PIRSF012641">
    <property type="entry name" value="UCP012641"/>
    <property type="match status" value="1"/>
</dbReference>
<protein>
    <recommendedName>
        <fullName evidence="1">Zinc-ribbon domain-containing protein</fullName>
    </recommendedName>
</protein>
<dbReference type="OrthoDB" id="256753at2"/>
<dbReference type="Gene3D" id="3.40.390.70">
    <property type="match status" value="1"/>
</dbReference>
<sequence>MKLFQCQNCGQVLYFENTACLNCGFSLGYLPGEDRMAAVEADGPLWRAVAPQGQAEAETRRWRFCRNWELSACNWLVPAEDSQEADAYCTACQHNRTVPDLSDPDRHARWQRIEAAKRRLIYTLMRLGLPRPHPGTGDPEPLIFDFLDDGPNGDKKVMTGHDRGIVTLSLAEADDSAREKTRSEMGEAYRTLLGHFRHEIGHYYWDRLVREGGALEAFRAMFGDERADYTAALERHYRDGPPAGWENAYVSAYATMHPWEDWAETWAHYLHMVDTLETASTLRISVEPAIAGSGNLWTEIDFDPYAPRDAERLLSAWMPLTVALNMLNRSMGQRDLYPFSLPDQVQRKIAFVHDLVAGWRAAA</sequence>
<accession>A0A2M8IVI7</accession>
<comment type="caution">
    <text evidence="2">The sequence shown here is derived from an EMBL/GenBank/DDBJ whole genome shotgun (WGS) entry which is preliminary data.</text>
</comment>
<dbReference type="Proteomes" id="UP000231553">
    <property type="component" value="Unassembled WGS sequence"/>
</dbReference>
<dbReference type="InterPro" id="IPR031321">
    <property type="entry name" value="UCP012641"/>
</dbReference>
<keyword evidence="3" id="KW-1185">Reference proteome</keyword>
<evidence type="ECO:0000313" key="3">
    <source>
        <dbReference type="Proteomes" id="UP000231553"/>
    </source>
</evidence>
<dbReference type="Pfam" id="PF15887">
    <property type="entry name" value="Peptidase_Mx"/>
    <property type="match status" value="1"/>
</dbReference>
<dbReference type="Pfam" id="PF10005">
    <property type="entry name" value="Zn_ribbon_DZR_6"/>
    <property type="match status" value="1"/>
</dbReference>